<feature type="domain" description="SCP2" evidence="1">
    <location>
        <begin position="59"/>
        <end position="128"/>
    </location>
</feature>
<dbReference type="EMBL" id="VDMO01000013">
    <property type="protein sequence ID" value="TNM70496.1"/>
    <property type="molecule type" value="Genomic_DNA"/>
</dbReference>
<evidence type="ECO:0000313" key="2">
    <source>
        <dbReference type="EMBL" id="TNM70496.1"/>
    </source>
</evidence>
<dbReference type="Proteomes" id="UP000313988">
    <property type="component" value="Unassembled WGS sequence"/>
</dbReference>
<dbReference type="OrthoDB" id="69985at2"/>
<dbReference type="InterPro" id="IPR036527">
    <property type="entry name" value="SCP2_sterol-bd_dom_sf"/>
</dbReference>
<evidence type="ECO:0000259" key="1">
    <source>
        <dbReference type="Pfam" id="PF02036"/>
    </source>
</evidence>
<organism evidence="2 3">
    <name type="scientific">Deinococcus radiopugnans ATCC 19172</name>
    <dbReference type="NCBI Taxonomy" id="585398"/>
    <lineage>
        <taxon>Bacteria</taxon>
        <taxon>Thermotogati</taxon>
        <taxon>Deinococcota</taxon>
        <taxon>Deinococci</taxon>
        <taxon>Deinococcales</taxon>
        <taxon>Deinococcaceae</taxon>
        <taxon>Deinococcus</taxon>
    </lineage>
</organism>
<proteinExistence type="predicted"/>
<protein>
    <recommendedName>
        <fullName evidence="1">SCP2 domain-containing protein</fullName>
    </recommendedName>
</protein>
<gene>
    <name evidence="2" type="ORF">FHR04_12585</name>
</gene>
<accession>A0A5C4Y5F2</accession>
<evidence type="ECO:0000313" key="3">
    <source>
        <dbReference type="Proteomes" id="UP000313988"/>
    </source>
</evidence>
<sequence length="146" mass="15284">MATNRTVAESHLGWAAGVSPLPFQNGEELEDLLTRVFQKAADPGPVQGRLALTFAIHAPDAWLRVDGRDGHAASLSRGQSARDASSDLTFAMSGETAHAFWRGELNPVAAITAGKLKLSGPLLRALALAPGLAKVQAAYRAETGGE</sequence>
<dbReference type="Gene3D" id="3.30.1050.10">
    <property type="entry name" value="SCP2 sterol-binding domain"/>
    <property type="match status" value="1"/>
</dbReference>
<reference evidence="2 3" key="1">
    <citation type="submission" date="2019-06" db="EMBL/GenBank/DDBJ databases">
        <title>Genome sequence of Deinococcus radiopugnans ATCC 19172.</title>
        <authorList>
            <person name="Maclea K.S."/>
            <person name="Maynard C.R."/>
        </authorList>
    </citation>
    <scope>NUCLEOTIDE SEQUENCE [LARGE SCALE GENOMIC DNA]</scope>
    <source>
        <strain evidence="2 3">ATCC 19172</strain>
    </source>
</reference>
<dbReference type="AlphaFoldDB" id="A0A5C4Y5F2"/>
<dbReference type="InterPro" id="IPR003033">
    <property type="entry name" value="SCP2_sterol-bd_dom"/>
</dbReference>
<name>A0A5C4Y5F2_9DEIO</name>
<dbReference type="SUPFAM" id="SSF55718">
    <property type="entry name" value="SCP-like"/>
    <property type="match status" value="1"/>
</dbReference>
<comment type="caution">
    <text evidence="2">The sequence shown here is derived from an EMBL/GenBank/DDBJ whole genome shotgun (WGS) entry which is preliminary data.</text>
</comment>
<dbReference type="Pfam" id="PF02036">
    <property type="entry name" value="SCP2"/>
    <property type="match status" value="1"/>
</dbReference>